<dbReference type="Proteomes" id="UP001239213">
    <property type="component" value="Unassembled WGS sequence"/>
</dbReference>
<reference evidence="5" key="1">
    <citation type="submission" date="2016-11" db="EMBL/GenBank/DDBJ databases">
        <title>The genome sequence of Colletotrichum cuscutae.</title>
        <authorList>
            <person name="Baroncelli R."/>
        </authorList>
    </citation>
    <scope>NUCLEOTIDE SEQUENCE</scope>
    <source>
        <strain evidence="5">IMI 304802</strain>
    </source>
</reference>
<evidence type="ECO:0000313" key="5">
    <source>
        <dbReference type="EMBL" id="KAK1499407.1"/>
    </source>
</evidence>
<keyword evidence="2 3" id="KW-0539">Nucleus</keyword>
<organism evidence="5 6">
    <name type="scientific">Colletotrichum cuscutae</name>
    <dbReference type="NCBI Taxonomy" id="1209917"/>
    <lineage>
        <taxon>Eukaryota</taxon>
        <taxon>Fungi</taxon>
        <taxon>Dikarya</taxon>
        <taxon>Ascomycota</taxon>
        <taxon>Pezizomycotina</taxon>
        <taxon>Sordariomycetes</taxon>
        <taxon>Hypocreomycetidae</taxon>
        <taxon>Glomerellales</taxon>
        <taxon>Glomerellaceae</taxon>
        <taxon>Colletotrichum</taxon>
        <taxon>Colletotrichum acutatum species complex</taxon>
    </lineage>
</organism>
<feature type="region of interest" description="Disordered" evidence="4">
    <location>
        <begin position="1"/>
        <end position="21"/>
    </location>
</feature>
<sequence length="118" mass="13551">MHSMSETPEIITPQDQAGSTGYQESWSFLDDVKVSHRLIQRRFEATQPEIYAAFIKALSNFYTSTQNPTGNSEAVLFETHEKVKALLQGHDDLLERFESSLPQEYLYRRHEAAATRQS</sequence>
<evidence type="ECO:0000256" key="3">
    <source>
        <dbReference type="PROSITE-ProRule" id="PRU00810"/>
    </source>
</evidence>
<comment type="subcellular location">
    <subcellularLocation>
        <location evidence="1 3">Nucleus</location>
    </subcellularLocation>
</comment>
<accession>A0AAI9YDS9</accession>
<evidence type="ECO:0000256" key="4">
    <source>
        <dbReference type="SAM" id="MobiDB-lite"/>
    </source>
</evidence>
<dbReference type="InterPro" id="IPR003822">
    <property type="entry name" value="PAH"/>
</dbReference>
<evidence type="ECO:0000256" key="2">
    <source>
        <dbReference type="ARBA" id="ARBA00023242"/>
    </source>
</evidence>
<dbReference type="Gene3D" id="1.20.1160.11">
    <property type="entry name" value="Paired amphipathic helix"/>
    <property type="match status" value="1"/>
</dbReference>
<dbReference type="EMBL" id="MPDP01000001">
    <property type="protein sequence ID" value="KAK1499407.1"/>
    <property type="molecule type" value="Genomic_DNA"/>
</dbReference>
<protein>
    <submittedName>
        <fullName evidence="5">Uncharacterized protein</fullName>
    </submittedName>
</protein>
<gene>
    <name evidence="5" type="ORF">CCUS01_00131</name>
</gene>
<dbReference type="GO" id="GO:0005634">
    <property type="term" value="C:nucleus"/>
    <property type="evidence" value="ECO:0007669"/>
    <property type="project" value="UniProtKB-SubCell"/>
</dbReference>
<proteinExistence type="predicted"/>
<evidence type="ECO:0000256" key="1">
    <source>
        <dbReference type="ARBA" id="ARBA00004123"/>
    </source>
</evidence>
<name>A0AAI9YDS9_9PEZI</name>
<dbReference type="AlphaFoldDB" id="A0AAI9YDS9"/>
<dbReference type="GO" id="GO:0006355">
    <property type="term" value="P:regulation of DNA-templated transcription"/>
    <property type="evidence" value="ECO:0007669"/>
    <property type="project" value="InterPro"/>
</dbReference>
<dbReference type="SUPFAM" id="SSF47762">
    <property type="entry name" value="PAH2 domain"/>
    <property type="match status" value="1"/>
</dbReference>
<dbReference type="InterPro" id="IPR036600">
    <property type="entry name" value="PAH_sf"/>
</dbReference>
<dbReference type="PROSITE" id="PS51477">
    <property type="entry name" value="PAH"/>
    <property type="match status" value="1"/>
</dbReference>
<comment type="caution">
    <text evidence="5">The sequence shown here is derived from an EMBL/GenBank/DDBJ whole genome shotgun (WGS) entry which is preliminary data.</text>
</comment>
<keyword evidence="6" id="KW-1185">Reference proteome</keyword>
<evidence type="ECO:0000313" key="6">
    <source>
        <dbReference type="Proteomes" id="UP001239213"/>
    </source>
</evidence>